<gene>
    <name evidence="3" type="ORF">HY912_20765</name>
</gene>
<comment type="similarity">
    <text evidence="1">Belongs to the carotenoid/retinoid oxidoreductase family.</text>
</comment>
<sequence>MSEQTFEVIVIGSGIGGMCAAALLARQGYRVLVVESLPRLGGRCSTLVYRGFRCPTGAIGIEIGGVIQDVFRAVGSELDVRPAGPPHYIIDGKICHVPEKGGFRSLISAATDDRAEVERVLGAISEALRSTESLRPLTLKEWISQHTSNESVFGIFHAMVSATMAATLDEVSAHEYFVYLKKLKGFRDWGFCPQGSIALPEALARVVLSWGGQVWTRSLATRILSENGVAQGVVIEKDGEEIRVPSSVVISNCGPKKTAQMAGPDNMGAAYMRAMERTLRPAALLIIQIASDVPLLETSYLLVTKSRRINTVIQPTTVCPELAPPGKHLILAGGGPPTSTGPMNWQEEITFCMEDLRDLFPGFSENTEVLLTGVFHGDLPGMHSLPGRDMPWETPITNLYNVGDGVKESGLVCLPAAANSGLLVAKDVQTRLAARG</sequence>
<dbReference type="Pfam" id="PF01593">
    <property type="entry name" value="Amino_oxidase"/>
    <property type="match status" value="1"/>
</dbReference>
<dbReference type="Gene3D" id="3.50.50.60">
    <property type="entry name" value="FAD/NAD(P)-binding domain"/>
    <property type="match status" value="1"/>
</dbReference>
<evidence type="ECO:0000313" key="4">
    <source>
        <dbReference type="Proteomes" id="UP000807825"/>
    </source>
</evidence>
<dbReference type="InterPro" id="IPR036188">
    <property type="entry name" value="FAD/NAD-bd_sf"/>
</dbReference>
<dbReference type="EMBL" id="JACRDE010000544">
    <property type="protein sequence ID" value="MBI5251932.1"/>
    <property type="molecule type" value="Genomic_DNA"/>
</dbReference>
<proteinExistence type="inferred from homology"/>
<dbReference type="PANTHER" id="PTHR43734">
    <property type="entry name" value="PHYTOENE DESATURASE"/>
    <property type="match status" value="1"/>
</dbReference>
<feature type="domain" description="Amine oxidase" evidence="2">
    <location>
        <begin position="15"/>
        <end position="428"/>
    </location>
</feature>
<dbReference type="SUPFAM" id="SSF51905">
    <property type="entry name" value="FAD/NAD(P)-binding domain"/>
    <property type="match status" value="1"/>
</dbReference>
<evidence type="ECO:0000259" key="2">
    <source>
        <dbReference type="Pfam" id="PF01593"/>
    </source>
</evidence>
<name>A0A9D6VAL5_9BACT</name>
<comment type="caution">
    <text evidence="3">The sequence shown here is derived from an EMBL/GenBank/DDBJ whole genome shotgun (WGS) entry which is preliminary data.</text>
</comment>
<organism evidence="3 4">
    <name type="scientific">Desulfomonile tiedjei</name>
    <dbReference type="NCBI Taxonomy" id="2358"/>
    <lineage>
        <taxon>Bacteria</taxon>
        <taxon>Pseudomonadati</taxon>
        <taxon>Thermodesulfobacteriota</taxon>
        <taxon>Desulfomonilia</taxon>
        <taxon>Desulfomonilales</taxon>
        <taxon>Desulfomonilaceae</taxon>
        <taxon>Desulfomonile</taxon>
    </lineage>
</organism>
<dbReference type="InterPro" id="IPR002937">
    <property type="entry name" value="Amino_oxidase"/>
</dbReference>
<dbReference type="AlphaFoldDB" id="A0A9D6VAL5"/>
<accession>A0A9D6VAL5</accession>
<evidence type="ECO:0000313" key="3">
    <source>
        <dbReference type="EMBL" id="MBI5251932.1"/>
    </source>
</evidence>
<dbReference type="Gene3D" id="3.90.660.50">
    <property type="match status" value="1"/>
</dbReference>
<dbReference type="PANTHER" id="PTHR43734:SF1">
    <property type="entry name" value="PHYTOENE DESATURASE"/>
    <property type="match status" value="1"/>
</dbReference>
<dbReference type="Proteomes" id="UP000807825">
    <property type="component" value="Unassembled WGS sequence"/>
</dbReference>
<protein>
    <submittedName>
        <fullName evidence="3">NAD(P)/FAD-dependent oxidoreductase</fullName>
    </submittedName>
</protein>
<reference evidence="3" key="1">
    <citation type="submission" date="2020-07" db="EMBL/GenBank/DDBJ databases">
        <title>Huge and variable diversity of episymbiotic CPR bacteria and DPANN archaea in groundwater ecosystems.</title>
        <authorList>
            <person name="He C.Y."/>
            <person name="Keren R."/>
            <person name="Whittaker M."/>
            <person name="Farag I.F."/>
            <person name="Doudna J."/>
            <person name="Cate J.H.D."/>
            <person name="Banfield J.F."/>
        </authorList>
    </citation>
    <scope>NUCLEOTIDE SEQUENCE</scope>
    <source>
        <strain evidence="3">NC_groundwater_1664_Pr3_B-0.1um_52_9</strain>
    </source>
</reference>
<dbReference type="GO" id="GO:0016491">
    <property type="term" value="F:oxidoreductase activity"/>
    <property type="evidence" value="ECO:0007669"/>
    <property type="project" value="InterPro"/>
</dbReference>
<evidence type="ECO:0000256" key="1">
    <source>
        <dbReference type="ARBA" id="ARBA00006046"/>
    </source>
</evidence>